<dbReference type="Pfam" id="PF08659">
    <property type="entry name" value="KR"/>
    <property type="match status" value="1"/>
</dbReference>
<organism evidence="4">
    <name type="scientific">Streptomyces sp. SID7958</name>
    <dbReference type="NCBI Taxonomy" id="2706093"/>
    <lineage>
        <taxon>Bacteria</taxon>
        <taxon>Bacillati</taxon>
        <taxon>Actinomycetota</taxon>
        <taxon>Actinomycetes</taxon>
        <taxon>Kitasatosporales</taxon>
        <taxon>Streptomycetaceae</taxon>
        <taxon>Streptomyces</taxon>
    </lineage>
</organism>
<dbReference type="GO" id="GO:0004312">
    <property type="term" value="F:fatty acid synthase activity"/>
    <property type="evidence" value="ECO:0007669"/>
    <property type="project" value="TreeGrafter"/>
</dbReference>
<comment type="caution">
    <text evidence="4">The sequence shown here is derived from an EMBL/GenBank/DDBJ whole genome shotgun (WGS) entry which is preliminary data.</text>
</comment>
<keyword evidence="1" id="KW-0596">Phosphopantetheine</keyword>
<name>A0A6G3TVK9_9ACTN</name>
<accession>A0A6G3TVK9</accession>
<dbReference type="SMART" id="SM00822">
    <property type="entry name" value="PKS_KR"/>
    <property type="match status" value="1"/>
</dbReference>
<reference evidence="4" key="1">
    <citation type="submission" date="2020-01" db="EMBL/GenBank/DDBJ databases">
        <title>Insect and environment-associated Actinomycetes.</title>
        <authorList>
            <person name="Currrie C."/>
            <person name="Chevrette M."/>
            <person name="Carlson C."/>
            <person name="Stubbendieck R."/>
            <person name="Wendt-Pienkowski E."/>
        </authorList>
    </citation>
    <scope>NUCLEOTIDE SEQUENCE</scope>
    <source>
        <strain evidence="4">SID7958</strain>
    </source>
</reference>
<dbReference type="InterPro" id="IPR013968">
    <property type="entry name" value="PKS_KR"/>
</dbReference>
<feature type="non-terminal residue" evidence="4">
    <location>
        <position position="199"/>
    </location>
</feature>
<dbReference type="SUPFAM" id="SSF51735">
    <property type="entry name" value="NAD(P)-binding Rossmann-fold domains"/>
    <property type="match status" value="1"/>
</dbReference>
<feature type="domain" description="Ketoreductase" evidence="3">
    <location>
        <begin position="1"/>
        <end position="168"/>
    </location>
</feature>
<sequence length="199" mass="19722">ALGSALARNLAGRGRPVLVLTGRSVRPPRGLLEELTALGADARYVAADLTVPDQVERLVAGLPPLDAVFHAAGVVRPGSLRGTDVADTLDVLAAKTAGTVLLAEALGRHGRRPGLCVAFSSVASVLPGLAGALGAYAAANAFLDAFAGAERRAGRPWLSVNFGPFAGPGMAAGAADAGVLAGPAGRPLAVAPALAALRS</sequence>
<dbReference type="InterPro" id="IPR050091">
    <property type="entry name" value="PKS_NRPS_Biosynth_Enz"/>
</dbReference>
<dbReference type="EMBL" id="JAAGMU010000184">
    <property type="protein sequence ID" value="NEC78291.1"/>
    <property type="molecule type" value="Genomic_DNA"/>
</dbReference>
<feature type="non-terminal residue" evidence="4">
    <location>
        <position position="1"/>
    </location>
</feature>
<dbReference type="PANTHER" id="PTHR43775:SF37">
    <property type="entry name" value="SI:DKEY-61P9.11"/>
    <property type="match status" value="1"/>
</dbReference>
<protein>
    <submittedName>
        <fullName evidence="4">SDR family NAD(P)-dependent oxidoreductase</fullName>
    </submittedName>
</protein>
<dbReference type="InterPro" id="IPR057326">
    <property type="entry name" value="KR_dom"/>
</dbReference>
<gene>
    <name evidence="4" type="ORF">G3I38_03275</name>
</gene>
<proteinExistence type="predicted"/>
<keyword evidence="2" id="KW-0597">Phosphoprotein</keyword>
<dbReference type="GO" id="GO:0006633">
    <property type="term" value="P:fatty acid biosynthetic process"/>
    <property type="evidence" value="ECO:0007669"/>
    <property type="project" value="TreeGrafter"/>
</dbReference>
<dbReference type="InterPro" id="IPR036291">
    <property type="entry name" value="NAD(P)-bd_dom_sf"/>
</dbReference>
<evidence type="ECO:0000256" key="1">
    <source>
        <dbReference type="ARBA" id="ARBA00022450"/>
    </source>
</evidence>
<evidence type="ECO:0000256" key="2">
    <source>
        <dbReference type="ARBA" id="ARBA00022553"/>
    </source>
</evidence>
<dbReference type="AlphaFoldDB" id="A0A6G3TVK9"/>
<dbReference type="PANTHER" id="PTHR43775">
    <property type="entry name" value="FATTY ACID SYNTHASE"/>
    <property type="match status" value="1"/>
</dbReference>
<evidence type="ECO:0000259" key="3">
    <source>
        <dbReference type="SMART" id="SM00822"/>
    </source>
</evidence>
<dbReference type="Gene3D" id="3.40.50.720">
    <property type="entry name" value="NAD(P)-binding Rossmann-like Domain"/>
    <property type="match status" value="1"/>
</dbReference>
<evidence type="ECO:0000313" key="4">
    <source>
        <dbReference type="EMBL" id="NEC78291.1"/>
    </source>
</evidence>
<dbReference type="RefSeq" id="WP_164332892.1">
    <property type="nucleotide sequence ID" value="NZ_JAAGMU010000184.1"/>
</dbReference>